<protein>
    <recommendedName>
        <fullName evidence="5">SD-repeat containing protein B domain-containing protein</fullName>
    </recommendedName>
</protein>
<dbReference type="KEGG" id="lyd:D7I47_04370"/>
<keyword evidence="7" id="KW-1185">Reference proteome</keyword>
<accession>A0A387BGD2</accession>
<dbReference type="SUPFAM" id="SSF117074">
    <property type="entry name" value="Hypothetical protein PA1324"/>
    <property type="match status" value="1"/>
</dbReference>
<dbReference type="InterPro" id="IPR033764">
    <property type="entry name" value="Sdr_B"/>
</dbReference>
<evidence type="ECO:0000259" key="5">
    <source>
        <dbReference type="Pfam" id="PF17210"/>
    </source>
</evidence>
<keyword evidence="2" id="KW-0964">Secreted</keyword>
<dbReference type="OrthoDB" id="3169091at2"/>
<evidence type="ECO:0000256" key="4">
    <source>
        <dbReference type="SAM" id="Phobius"/>
    </source>
</evidence>
<dbReference type="GO" id="GO:0005975">
    <property type="term" value="P:carbohydrate metabolic process"/>
    <property type="evidence" value="ECO:0007669"/>
    <property type="project" value="UniProtKB-ARBA"/>
</dbReference>
<proteinExistence type="predicted"/>
<dbReference type="Pfam" id="PF17210">
    <property type="entry name" value="SdrD_B"/>
    <property type="match status" value="1"/>
</dbReference>
<keyword evidence="3" id="KW-0732">Signal</keyword>
<evidence type="ECO:0000256" key="1">
    <source>
        <dbReference type="ARBA" id="ARBA00004613"/>
    </source>
</evidence>
<gene>
    <name evidence="6" type="ORF">D7I47_04370</name>
</gene>
<name>A0A387BGD2_9MICO</name>
<dbReference type="RefSeq" id="WP_120761919.1">
    <property type="nucleotide sequence ID" value="NZ_CP032630.1"/>
</dbReference>
<dbReference type="AlphaFoldDB" id="A0A387BGD2"/>
<organism evidence="6 7">
    <name type="scientific">Protaetiibacter intestinalis</name>
    <dbReference type="NCBI Taxonomy" id="2419774"/>
    <lineage>
        <taxon>Bacteria</taxon>
        <taxon>Bacillati</taxon>
        <taxon>Actinomycetota</taxon>
        <taxon>Actinomycetes</taxon>
        <taxon>Micrococcales</taxon>
        <taxon>Microbacteriaceae</taxon>
        <taxon>Protaetiibacter</taxon>
    </lineage>
</organism>
<keyword evidence="4" id="KW-0472">Membrane</keyword>
<reference evidence="7" key="1">
    <citation type="submission" date="2018-09" db="EMBL/GenBank/DDBJ databases">
        <title>Genome sequencing of strain 2DFWR-13.</title>
        <authorList>
            <person name="Heo J."/>
            <person name="Kim S.-J."/>
            <person name="Kwon S.-W."/>
        </authorList>
    </citation>
    <scope>NUCLEOTIDE SEQUENCE [LARGE SCALE GENOMIC DNA]</scope>
    <source>
        <strain evidence="7">2DFWR-13</strain>
    </source>
</reference>
<dbReference type="SUPFAM" id="SSF63825">
    <property type="entry name" value="YWTD domain"/>
    <property type="match status" value="1"/>
</dbReference>
<comment type="subcellular location">
    <subcellularLocation>
        <location evidence="1">Secreted</location>
    </subcellularLocation>
</comment>
<evidence type="ECO:0000256" key="2">
    <source>
        <dbReference type="ARBA" id="ARBA00022525"/>
    </source>
</evidence>
<dbReference type="EMBL" id="CP032630">
    <property type="protein sequence ID" value="AYF97570.1"/>
    <property type="molecule type" value="Genomic_DNA"/>
</dbReference>
<evidence type="ECO:0000313" key="7">
    <source>
        <dbReference type="Proteomes" id="UP000278886"/>
    </source>
</evidence>
<evidence type="ECO:0000313" key="6">
    <source>
        <dbReference type="EMBL" id="AYF97570.1"/>
    </source>
</evidence>
<feature type="transmembrane region" description="Helical" evidence="4">
    <location>
        <begin position="1071"/>
        <end position="1092"/>
    </location>
</feature>
<dbReference type="Gene3D" id="2.60.40.10">
    <property type="entry name" value="Immunoglobulins"/>
    <property type="match status" value="2"/>
</dbReference>
<dbReference type="InterPro" id="IPR013783">
    <property type="entry name" value="Ig-like_fold"/>
</dbReference>
<dbReference type="Proteomes" id="UP000278886">
    <property type="component" value="Chromosome"/>
</dbReference>
<keyword evidence="4" id="KW-0812">Transmembrane</keyword>
<evidence type="ECO:0000256" key="3">
    <source>
        <dbReference type="ARBA" id="ARBA00022729"/>
    </source>
</evidence>
<feature type="domain" description="SD-repeat containing protein B" evidence="5">
    <location>
        <begin position="672"/>
        <end position="764"/>
    </location>
</feature>
<sequence>MLASTVVVVESGADPAEAVAGQVTGRVFRDYDADGVYAATASGNRVAEVGLAGVTVTAYNGAGTSVGTTTTASGGGYTLSGLGNNTALRIEFTGYPAGFTDSTRGGTATATTTANTSNTSVQFVSTGTNGASEVNLGLHKETDLAKSTATPIITAVQAVGTYNGNSSGASAITYITRAAATNTAATTAASTVATFSQVGATWGVAMQALPRTSSTANEGYYVYASAVVKRHSGLGPAGLAGLYRMSVTANSTTGARVGTGTATVERINLAGTGMPSYGTFTRTTADLNSSNTDTGQAPDSGAFAAAGTQGIGGIAYDDGYLYVVNLYDRNVYRYALSTLAFSTNATIPTPSAAPTLISTGLASGERPWAISVHQGRIYLGVANENGLTARVLSLPVGSTSGWTQELSFSLGYQRGIAWSTAAPTTGQTQAQWHAWESNPATLYTASNLGSTWTTWQLSAYGQAILSGLDFDDGGNMLIGLADRFSLQSGEKDPWPNQTNLVVATPVGDTLYAGVSSTGAFSLENGASQAGATAPTLLTVMTAGNEAAARQPGYGGTVATTSEQWTRRNIQHGGREFFEDSLRYDGAGGIDGQGVVHDETTLGAVAALPGIAQVVTSSYDAATSYNSAGNRFLDLTDGHGIDGFNQYTQNDMYFGKGGGIGGVAVLLSDAPVEIGNRAWYDADADGIQDADEPALNGLTVQLWTADSSGNPVSQVGASKTTATVNGQAGTYYFRSQDAATDPTTGFTKNGDYVVKFVKPTTGSPTYVWPGTTPTAFSTTPTWAQLELTTRTAGSNDLIDSNPDPVTGNAPVTVGDFGDDDHSIDAGYVALRTYTITKTIAAGTAPPGAQFTIDVSSATNFRGDDVLSPTNSTTDASRVTVETTSYTLAAGQTLTTTERIPYGYTLRFTEAGIPGAAVAFSPNIGTSDDTGQLVLSASAGALTVANSYTTVTVTKALSPTVTLPGGTTFPIEYTLDGGSTQSTTVAVGTPLTLSVPYATVVKLREPLVGPFSWGGWAWGTGTWTNGATSLTPDANGWVTVTANSSTAAVALTLTNHPYVPPALPFAGGPASDLFTIGGALVLAIGLGLGTWQLLRRRRQGTRAAHRA</sequence>
<dbReference type="GO" id="GO:0005576">
    <property type="term" value="C:extracellular region"/>
    <property type="evidence" value="ECO:0007669"/>
    <property type="project" value="UniProtKB-SubCell"/>
</dbReference>
<keyword evidence="4" id="KW-1133">Transmembrane helix</keyword>